<protein>
    <submittedName>
        <fullName evidence="2">Uncharacterized protein</fullName>
    </submittedName>
</protein>
<evidence type="ECO:0000256" key="1">
    <source>
        <dbReference type="SAM" id="MobiDB-lite"/>
    </source>
</evidence>
<feature type="region of interest" description="Disordered" evidence="1">
    <location>
        <begin position="73"/>
        <end position="103"/>
    </location>
</feature>
<sequence>MRNPIATLRGIEKTGALLRITTWQVLEKRLSEIKKRHPIGCRYIELMPGRKRSARLTDFRIVRIKIESITIRGRGNASSGQKKHQRANSNPVHGISLRCVKFD</sequence>
<keyword evidence="3" id="KW-1185">Reference proteome</keyword>
<dbReference type="KEGG" id="kuy:FY550_12015"/>
<accession>A0A5C0ZZ16</accession>
<dbReference type="RefSeq" id="WP_139148718.1">
    <property type="nucleotide sequence ID" value="NZ_CP043420.1"/>
</dbReference>
<dbReference type="EMBL" id="CP043420">
    <property type="protein sequence ID" value="QEL11792.1"/>
    <property type="molecule type" value="Genomic_DNA"/>
</dbReference>
<proteinExistence type="predicted"/>
<reference evidence="2 3" key="1">
    <citation type="submission" date="2019-08" db="EMBL/GenBank/DDBJ databases">
        <title>Complete genome sequence of Kushneria sp. YCWA18, a halophilic phosphate-solubilizing bacterium isolated from Daqiao saltern in China.</title>
        <authorList>
            <person name="Du G.-X."/>
            <person name="Qu L.-Y."/>
        </authorList>
    </citation>
    <scope>NUCLEOTIDE SEQUENCE [LARGE SCALE GENOMIC DNA]</scope>
    <source>
        <strain evidence="2 3">YCWA18</strain>
    </source>
</reference>
<dbReference type="AlphaFoldDB" id="A0A5C0ZZ16"/>
<dbReference type="Proteomes" id="UP000322553">
    <property type="component" value="Chromosome"/>
</dbReference>
<organism evidence="2 3">
    <name type="scientific">Kushneria phosphatilytica</name>
    <dbReference type="NCBI Taxonomy" id="657387"/>
    <lineage>
        <taxon>Bacteria</taxon>
        <taxon>Pseudomonadati</taxon>
        <taxon>Pseudomonadota</taxon>
        <taxon>Gammaproteobacteria</taxon>
        <taxon>Oceanospirillales</taxon>
        <taxon>Halomonadaceae</taxon>
        <taxon>Kushneria</taxon>
    </lineage>
</organism>
<evidence type="ECO:0000313" key="2">
    <source>
        <dbReference type="EMBL" id="QEL11792.1"/>
    </source>
</evidence>
<evidence type="ECO:0000313" key="3">
    <source>
        <dbReference type="Proteomes" id="UP000322553"/>
    </source>
</evidence>
<name>A0A5C0ZZ16_9GAMM</name>
<gene>
    <name evidence="2" type="ORF">FY550_12015</name>
</gene>